<gene>
    <name evidence="2" type="ORF">NA8A_18682</name>
</gene>
<dbReference type="OrthoDB" id="9786141at2"/>
<dbReference type="PIRSF" id="PIRSF019423">
    <property type="entry name" value="NMN_biosyn"/>
    <property type="match status" value="1"/>
</dbReference>
<organism evidence="2 3">
    <name type="scientific">Nitratireductor indicus C115</name>
    <dbReference type="NCBI Taxonomy" id="1231190"/>
    <lineage>
        <taxon>Bacteria</taxon>
        <taxon>Pseudomonadati</taxon>
        <taxon>Pseudomonadota</taxon>
        <taxon>Alphaproteobacteria</taxon>
        <taxon>Hyphomicrobiales</taxon>
        <taxon>Phyllobacteriaceae</taxon>
        <taxon>Nitratireductor</taxon>
    </lineage>
</organism>
<proteinExistence type="predicted"/>
<dbReference type="Gene3D" id="3.90.79.10">
    <property type="entry name" value="Nucleoside Triphosphate Pyrophosphohydrolase"/>
    <property type="match status" value="1"/>
</dbReference>
<dbReference type="InterPro" id="IPR036390">
    <property type="entry name" value="WH_DNA-bd_sf"/>
</dbReference>
<evidence type="ECO:0000259" key="1">
    <source>
        <dbReference type="Pfam" id="PF21906"/>
    </source>
</evidence>
<dbReference type="RefSeq" id="WP_009451945.1">
    <property type="nucleotide sequence ID" value="NZ_AMSI01000014.1"/>
</dbReference>
<dbReference type="SUPFAM" id="SSF55811">
    <property type="entry name" value="Nudix"/>
    <property type="match status" value="1"/>
</dbReference>
<dbReference type="InterPro" id="IPR054105">
    <property type="entry name" value="WHD_NrtR"/>
</dbReference>
<dbReference type="CDD" id="cd18873">
    <property type="entry name" value="NUDIX_NadM_like"/>
    <property type="match status" value="1"/>
</dbReference>
<accession>K2P0S1</accession>
<name>K2P0S1_9HYPH</name>
<keyword evidence="3" id="KW-1185">Reference proteome</keyword>
<reference evidence="2 3" key="1">
    <citation type="journal article" date="2012" name="J. Bacteriol.">
        <title>Genome Sequence of Nitratireductor indicus Type Strain C115.</title>
        <authorList>
            <person name="Lai Q."/>
            <person name="Li G."/>
            <person name="Yu Z."/>
            <person name="Shao Z."/>
        </authorList>
    </citation>
    <scope>NUCLEOTIDE SEQUENCE [LARGE SCALE GENOMIC DNA]</scope>
    <source>
        <strain evidence="2 3">C115</strain>
    </source>
</reference>
<dbReference type="InterPro" id="IPR015797">
    <property type="entry name" value="NUDIX_hydrolase-like_dom_sf"/>
</dbReference>
<dbReference type="InterPro" id="IPR036388">
    <property type="entry name" value="WH-like_DNA-bd_sf"/>
</dbReference>
<dbReference type="eggNOG" id="COG4111">
    <property type="taxonomic scope" value="Bacteria"/>
</dbReference>
<dbReference type="PATRIC" id="fig|1231190.3.peg.3862"/>
<comment type="caution">
    <text evidence="2">The sequence shown here is derived from an EMBL/GenBank/DDBJ whole genome shotgun (WGS) entry which is preliminary data.</text>
</comment>
<sequence>MTGSSETHKGQDVQVDLIAVLVSVVAGAPCVLTIRGGHMLPSGPFELEHRSLQSSLRAWVERQTGHSVGYIEQLYTFADRDRITDDRARRAISISYLGLTRADELKAQPSSGWGGWYDYFPWEDRRNGVPAVESDIIEPRLRGWAQSASGTGPRAERWQRAASVFGFEDHAWNEELALQRYELLHEAGLVQEAYGEAPPVENLVPGIPMFADHRRILATAIARLRTKIKYRPVVFELMPPIFTLLQLQRAVEALSGRPVHKQNFRRLIEQQELVEETGEVAADTGGRPAKLFRFRAAVHLERTFLGTRLPITRS</sequence>
<dbReference type="Pfam" id="PF21906">
    <property type="entry name" value="WHD_NrtR"/>
    <property type="match status" value="1"/>
</dbReference>
<dbReference type="Gene3D" id="1.10.10.10">
    <property type="entry name" value="Winged helix-like DNA-binding domain superfamily/Winged helix DNA-binding domain"/>
    <property type="match status" value="1"/>
</dbReference>
<feature type="domain" description="NrtR DNA-binding winged helix" evidence="1">
    <location>
        <begin position="234"/>
        <end position="294"/>
    </location>
</feature>
<dbReference type="SUPFAM" id="SSF46785">
    <property type="entry name" value="Winged helix' DNA-binding domain"/>
    <property type="match status" value="1"/>
</dbReference>
<evidence type="ECO:0000313" key="2">
    <source>
        <dbReference type="EMBL" id="EKF40946.1"/>
    </source>
</evidence>
<dbReference type="AlphaFoldDB" id="K2P0S1"/>
<dbReference type="Proteomes" id="UP000007374">
    <property type="component" value="Unassembled WGS sequence"/>
</dbReference>
<dbReference type="STRING" id="721133.SAMN05216176_102554"/>
<dbReference type="EMBL" id="AMSI01000014">
    <property type="protein sequence ID" value="EKF40946.1"/>
    <property type="molecule type" value="Genomic_DNA"/>
</dbReference>
<evidence type="ECO:0000313" key="3">
    <source>
        <dbReference type="Proteomes" id="UP000007374"/>
    </source>
</evidence>
<protein>
    <recommendedName>
        <fullName evidence="1">NrtR DNA-binding winged helix domain-containing protein</fullName>
    </recommendedName>
</protein>
<dbReference type="InterPro" id="IPR011213">
    <property type="entry name" value="NMN_biosyn"/>
</dbReference>